<sequence>MSDVPNYSATQRLLDPKKLGTTTMLSSTSKYLNDPRLRHWVATEALRRNGLDIDHYGGPLEIIDIFRDLDDIDTINKLFAEARAKDPNLDRWFNERYLVPHDMEALAKLPEGTLGREYQKMLAEQGLQADFLPFDSTATDYDYFLRRQGQTHDIEHVVTGYRYDPLGEFALIAARNISIIQSLGLELAEHLCVVSNLLLSTGLSRFACHYPKMLQPLYRALGEGERIGRQMTAPIYMPRYEEMFEWPLEKVRETLGVVHSSEFEDTMWSLGAYFDVA</sequence>
<proteinExistence type="predicted"/>
<reference evidence="2" key="1">
    <citation type="journal article" date="2019" name="Int. J. Syst. Evol. Microbiol.">
        <title>The Global Catalogue of Microorganisms (GCM) 10K type strain sequencing project: providing services to taxonomists for standard genome sequencing and annotation.</title>
        <authorList>
            <consortium name="The Broad Institute Genomics Platform"/>
            <consortium name="The Broad Institute Genome Sequencing Center for Infectious Disease"/>
            <person name="Wu L."/>
            <person name="Ma J."/>
        </authorList>
    </citation>
    <scope>NUCLEOTIDE SEQUENCE [LARGE SCALE GENOMIC DNA]</scope>
    <source>
        <strain evidence="2">CGMCC 1.13718</strain>
    </source>
</reference>
<dbReference type="RefSeq" id="WP_193193137.1">
    <property type="nucleotide sequence ID" value="NZ_JACZFR010000039.1"/>
</dbReference>
<evidence type="ECO:0000313" key="2">
    <source>
        <dbReference type="Proteomes" id="UP001596425"/>
    </source>
</evidence>
<dbReference type="PANTHER" id="PTHR12922">
    <property type="entry name" value="UBIQUINONE BIOSYNTHESIS PROTEIN"/>
    <property type="match status" value="1"/>
</dbReference>
<gene>
    <name evidence="1" type="ORF">ACFQBM_13660</name>
</gene>
<comment type="caution">
    <text evidence="1">The sequence shown here is derived from an EMBL/GenBank/DDBJ whole genome shotgun (WGS) entry which is preliminary data.</text>
</comment>
<dbReference type="PANTHER" id="PTHR12922:SF7">
    <property type="entry name" value="UBIQUINONE BIOSYNTHESIS PROTEIN COQ4 HOMOLOG, MITOCHONDRIAL"/>
    <property type="match status" value="1"/>
</dbReference>
<dbReference type="EMBL" id="JBHSVR010000001">
    <property type="protein sequence ID" value="MFC6634342.1"/>
    <property type="molecule type" value="Genomic_DNA"/>
</dbReference>
<evidence type="ECO:0000313" key="1">
    <source>
        <dbReference type="EMBL" id="MFC6634342.1"/>
    </source>
</evidence>
<organism evidence="1 2">
    <name type="scientific">Microbulbifer taiwanensis</name>
    <dbReference type="NCBI Taxonomy" id="986746"/>
    <lineage>
        <taxon>Bacteria</taxon>
        <taxon>Pseudomonadati</taxon>
        <taxon>Pseudomonadota</taxon>
        <taxon>Gammaproteobacteria</taxon>
        <taxon>Cellvibrionales</taxon>
        <taxon>Microbulbiferaceae</taxon>
        <taxon>Microbulbifer</taxon>
    </lineage>
</organism>
<name>A0ABW1YS01_9GAMM</name>
<dbReference type="Pfam" id="PF05019">
    <property type="entry name" value="Coq4"/>
    <property type="match status" value="1"/>
</dbReference>
<dbReference type="InterPro" id="IPR007715">
    <property type="entry name" value="Coq4"/>
</dbReference>
<dbReference type="Proteomes" id="UP001596425">
    <property type="component" value="Unassembled WGS sequence"/>
</dbReference>
<accession>A0ABW1YS01</accession>
<keyword evidence="2" id="KW-1185">Reference proteome</keyword>
<protein>
    <submittedName>
        <fullName evidence="1">Coq4 family protein</fullName>
    </submittedName>
</protein>